<dbReference type="GO" id="GO:0006367">
    <property type="term" value="P:transcription initiation at RNA polymerase II promoter"/>
    <property type="evidence" value="ECO:0007669"/>
    <property type="project" value="InterPro"/>
</dbReference>
<dbReference type="Gene3D" id="1.10.10.10">
    <property type="entry name" value="Winged helix-like DNA-binding domain superfamily/Winged helix DNA-binding domain"/>
    <property type="match status" value="1"/>
</dbReference>
<evidence type="ECO:0000313" key="14">
    <source>
        <dbReference type="Proteomes" id="UP000192596"/>
    </source>
</evidence>
<evidence type="ECO:0000256" key="6">
    <source>
        <dbReference type="ARBA" id="ARBA00023163"/>
    </source>
</evidence>
<evidence type="ECO:0000256" key="2">
    <source>
        <dbReference type="ARBA" id="ARBA00009543"/>
    </source>
</evidence>
<evidence type="ECO:0000256" key="8">
    <source>
        <dbReference type="ARBA" id="ARBA00081473"/>
    </source>
</evidence>
<dbReference type="FunFam" id="1.10.10.10:FF:000035">
    <property type="entry name" value="General transcription factor IIF subunit 2"/>
    <property type="match status" value="1"/>
</dbReference>
<reference evidence="14" key="1">
    <citation type="submission" date="2017-03" db="EMBL/GenBank/DDBJ databases">
        <title>Genomes of endolithic fungi from Antarctica.</title>
        <authorList>
            <person name="Coleine C."/>
            <person name="Masonjones S."/>
            <person name="Stajich J.E."/>
        </authorList>
    </citation>
    <scope>NUCLEOTIDE SEQUENCE [LARGE SCALE GENOMIC DNA]</scope>
    <source>
        <strain evidence="14">CCFEE 5527</strain>
    </source>
</reference>
<evidence type="ECO:0000256" key="1">
    <source>
        <dbReference type="ARBA" id="ARBA00004123"/>
    </source>
</evidence>
<evidence type="ECO:0000256" key="7">
    <source>
        <dbReference type="ARBA" id="ARBA00023242"/>
    </source>
</evidence>
<keyword evidence="6" id="KW-0804">Transcription</keyword>
<feature type="domain" description="TFIIF beta subunit HTH" evidence="11">
    <location>
        <begin position="254"/>
        <end position="317"/>
    </location>
</feature>
<dbReference type="InterPro" id="IPR040504">
    <property type="entry name" value="TFIIF_beta_N"/>
</dbReference>
<dbReference type="InterPro" id="IPR011039">
    <property type="entry name" value="TFIIF_interaction"/>
</dbReference>
<evidence type="ECO:0000256" key="10">
    <source>
        <dbReference type="SAM" id="MobiDB-lite"/>
    </source>
</evidence>
<evidence type="ECO:0000313" key="13">
    <source>
        <dbReference type="EMBL" id="OQO04242.1"/>
    </source>
</evidence>
<dbReference type="InterPro" id="IPR003196">
    <property type="entry name" value="TFIIF_beta"/>
</dbReference>
<comment type="subcellular location">
    <subcellularLocation>
        <location evidence="1">Nucleus</location>
    </subcellularLocation>
</comment>
<organism evidence="13 14">
    <name type="scientific">Cryoendolithus antarcticus</name>
    <dbReference type="NCBI Taxonomy" id="1507870"/>
    <lineage>
        <taxon>Eukaryota</taxon>
        <taxon>Fungi</taxon>
        <taxon>Dikarya</taxon>
        <taxon>Ascomycota</taxon>
        <taxon>Pezizomycotina</taxon>
        <taxon>Dothideomycetes</taxon>
        <taxon>Dothideomycetidae</taxon>
        <taxon>Cladosporiales</taxon>
        <taxon>Cladosporiaceae</taxon>
        <taxon>Cryoendolithus</taxon>
    </lineage>
</organism>
<dbReference type="GO" id="GO:0003677">
    <property type="term" value="F:DNA binding"/>
    <property type="evidence" value="ECO:0007669"/>
    <property type="project" value="UniProtKB-KW"/>
</dbReference>
<dbReference type="AlphaFoldDB" id="A0A1V8SZB9"/>
<dbReference type="STRING" id="1507870.A0A1V8SZB9"/>
<evidence type="ECO:0000259" key="12">
    <source>
        <dbReference type="Pfam" id="PF17683"/>
    </source>
</evidence>
<proteinExistence type="inferred from homology"/>
<dbReference type="Pfam" id="PF17683">
    <property type="entry name" value="TFIIF_beta_N"/>
    <property type="match status" value="1"/>
</dbReference>
<gene>
    <name evidence="13" type="ORF">B0A48_10853</name>
</gene>
<dbReference type="InterPro" id="IPR036388">
    <property type="entry name" value="WH-like_DNA-bd_sf"/>
</dbReference>
<sequence length="366" mass="41396">MAELAIKPEIKIDEAESKSLGDLDDFEEDQSLQIPSNPGQSWLTKIPVDLWQQWNTLYKDASPGERIKIGQIKIWKNEGGAPGEEAELHLNPELEETSEQPQVYNVKISDVHGYNNSVVFGEKDLPGHRNQGFGRNRRLGPKSAGVNKYDRYNNGPAEPFKKHNGYRSVIPKQTVLAAQIASETSIIPIQDASYHKYIDRTLTKPMQNQIRTTLTLGIQRELQPGRQHGLFSTFTTTSKPLNKRSKKNQKEKFVRMTESELLDALYRCFARYTHWPLKALRQELKQPEAFIKAKLEEIGVLIRSGDFAMTYTLKPQYASLLEIKGEEGLVPKDEVAKVESAGDTEGTGAESDDEDDFGEMEDVKMD</sequence>
<dbReference type="OrthoDB" id="26094at2759"/>
<dbReference type="PANTHER" id="PTHR10445:SF0">
    <property type="entry name" value="GENERAL TRANSCRIPTION FACTOR IIF SUBUNIT 2"/>
    <property type="match status" value="1"/>
</dbReference>
<dbReference type="SUPFAM" id="SSF50916">
    <property type="entry name" value="Rap30/74 interaction domains"/>
    <property type="match status" value="1"/>
</dbReference>
<dbReference type="SUPFAM" id="SSF46785">
    <property type="entry name" value="Winged helix' DNA-binding domain"/>
    <property type="match status" value="1"/>
</dbReference>
<comment type="caution">
    <text evidence="13">The sequence shown here is derived from an EMBL/GenBank/DDBJ whole genome shotgun (WGS) entry which is preliminary data.</text>
</comment>
<feature type="domain" description="TFIIF beta subunit N-terminal" evidence="12">
    <location>
        <begin position="40"/>
        <end position="189"/>
    </location>
</feature>
<keyword evidence="4" id="KW-0805">Transcription regulation</keyword>
<dbReference type="InterPro" id="IPR040450">
    <property type="entry name" value="TFIIF_beta_HTH"/>
</dbReference>
<dbReference type="InterPro" id="IPR036390">
    <property type="entry name" value="WH_DNA-bd_sf"/>
</dbReference>
<dbReference type="InParanoid" id="A0A1V8SZB9"/>
<keyword evidence="7" id="KW-0539">Nucleus</keyword>
<evidence type="ECO:0000256" key="9">
    <source>
        <dbReference type="ARBA" id="ARBA00081863"/>
    </source>
</evidence>
<protein>
    <recommendedName>
        <fullName evidence="3">Transcription initiation factor IIF subunit beta</fullName>
    </recommendedName>
    <alternativeName>
        <fullName evidence="9">TFIIF medium subunit</fullName>
    </alternativeName>
    <alternativeName>
        <fullName evidence="8">TFIIF-beta</fullName>
    </alternativeName>
</protein>
<dbReference type="Proteomes" id="UP000192596">
    <property type="component" value="Unassembled WGS sequence"/>
</dbReference>
<keyword evidence="5" id="KW-0238">DNA-binding</keyword>
<dbReference type="EMBL" id="NAJO01000022">
    <property type="protein sequence ID" value="OQO04242.1"/>
    <property type="molecule type" value="Genomic_DNA"/>
</dbReference>
<feature type="region of interest" description="Disordered" evidence="10">
    <location>
        <begin position="122"/>
        <end position="164"/>
    </location>
</feature>
<accession>A0A1V8SZB9</accession>
<evidence type="ECO:0000256" key="4">
    <source>
        <dbReference type="ARBA" id="ARBA00023015"/>
    </source>
</evidence>
<dbReference type="PANTHER" id="PTHR10445">
    <property type="entry name" value="GENERAL TRANSCRIPTION FACTOR IIF SUBUNIT 2"/>
    <property type="match status" value="1"/>
</dbReference>
<feature type="compositionally biased region" description="Acidic residues" evidence="10">
    <location>
        <begin position="350"/>
        <end position="360"/>
    </location>
</feature>
<dbReference type="FunCoup" id="A0A1V8SZB9">
    <property type="interactions" value="904"/>
</dbReference>
<dbReference type="CDD" id="cd07980">
    <property type="entry name" value="TFIIF_beta"/>
    <property type="match status" value="1"/>
</dbReference>
<comment type="similarity">
    <text evidence="2">Belongs to the TFIIF beta subunit family.</text>
</comment>
<feature type="region of interest" description="Disordered" evidence="10">
    <location>
        <begin position="332"/>
        <end position="366"/>
    </location>
</feature>
<dbReference type="Pfam" id="PF02270">
    <property type="entry name" value="TFIIF_beta"/>
    <property type="match status" value="1"/>
</dbReference>
<name>A0A1V8SZB9_9PEZI</name>
<evidence type="ECO:0000256" key="3">
    <source>
        <dbReference type="ARBA" id="ARBA00021453"/>
    </source>
</evidence>
<evidence type="ECO:0000259" key="11">
    <source>
        <dbReference type="Pfam" id="PF02270"/>
    </source>
</evidence>
<dbReference type="GO" id="GO:0005674">
    <property type="term" value="C:transcription factor TFIIF complex"/>
    <property type="evidence" value="ECO:0007669"/>
    <property type="project" value="InterPro"/>
</dbReference>
<evidence type="ECO:0000256" key="5">
    <source>
        <dbReference type="ARBA" id="ARBA00023125"/>
    </source>
</evidence>
<keyword evidence="14" id="KW-1185">Reference proteome</keyword>